<dbReference type="SUPFAM" id="SSF52058">
    <property type="entry name" value="L domain-like"/>
    <property type="match status" value="1"/>
</dbReference>
<name>A0A553PZV6_9TELE</name>
<protein>
    <recommendedName>
        <fullName evidence="4">Leucine-rich repeat and IQ domain-containing protein 3</fullName>
    </recommendedName>
</protein>
<evidence type="ECO:0008006" key="4">
    <source>
        <dbReference type="Google" id="ProtNLM"/>
    </source>
</evidence>
<keyword evidence="3" id="KW-1185">Reference proteome</keyword>
<reference evidence="2 3" key="1">
    <citation type="journal article" date="2019" name="Sci. Data">
        <title>Hybrid genome assembly and annotation of Danionella translucida.</title>
        <authorList>
            <person name="Kadobianskyi M."/>
            <person name="Schulze L."/>
            <person name="Schuelke M."/>
            <person name="Judkewitz B."/>
        </authorList>
    </citation>
    <scope>NUCLEOTIDE SEQUENCE [LARGE SCALE GENOMIC DNA]</scope>
    <source>
        <strain evidence="2 3">Bolton</strain>
    </source>
</reference>
<evidence type="ECO:0000313" key="2">
    <source>
        <dbReference type="EMBL" id="TRY83214.1"/>
    </source>
</evidence>
<dbReference type="Proteomes" id="UP000316079">
    <property type="component" value="Unassembled WGS sequence"/>
</dbReference>
<proteinExistence type="predicted"/>
<dbReference type="Gene3D" id="3.80.10.10">
    <property type="entry name" value="Ribonuclease Inhibitor"/>
    <property type="match status" value="1"/>
</dbReference>
<dbReference type="EMBL" id="SRMA01026486">
    <property type="protein sequence ID" value="TRY83214.1"/>
    <property type="molecule type" value="Genomic_DNA"/>
</dbReference>
<evidence type="ECO:0000313" key="3">
    <source>
        <dbReference type="Proteomes" id="UP000316079"/>
    </source>
</evidence>
<feature type="compositionally biased region" description="Basic and acidic residues" evidence="1">
    <location>
        <begin position="450"/>
        <end position="467"/>
    </location>
</feature>
<feature type="region of interest" description="Disordered" evidence="1">
    <location>
        <begin position="450"/>
        <end position="480"/>
    </location>
</feature>
<comment type="caution">
    <text evidence="2">The sequence shown here is derived from an EMBL/GenBank/DDBJ whole genome shotgun (WGS) entry which is preliminary data.</text>
</comment>
<organism evidence="2 3">
    <name type="scientific">Danionella cerebrum</name>
    <dbReference type="NCBI Taxonomy" id="2873325"/>
    <lineage>
        <taxon>Eukaryota</taxon>
        <taxon>Metazoa</taxon>
        <taxon>Chordata</taxon>
        <taxon>Craniata</taxon>
        <taxon>Vertebrata</taxon>
        <taxon>Euteleostomi</taxon>
        <taxon>Actinopterygii</taxon>
        <taxon>Neopterygii</taxon>
        <taxon>Teleostei</taxon>
        <taxon>Ostariophysi</taxon>
        <taxon>Cypriniformes</taxon>
        <taxon>Danionidae</taxon>
        <taxon>Danioninae</taxon>
        <taxon>Danionella</taxon>
    </lineage>
</organism>
<evidence type="ECO:0000256" key="1">
    <source>
        <dbReference type="SAM" id="MobiDB-lite"/>
    </source>
</evidence>
<gene>
    <name evidence="2" type="ORF">DNTS_014149</name>
</gene>
<sequence>MSAYRFYLETCSEAMLLQHGHWPSEGEKDLKDIVMVSLNNLLLKSVTQVASCIALRVCVLADNFLTKIEPLMECIHLIVQLPEASRWSELTELQLLYLHDNNMSTWSHVKGLSACLNLAALTLWDTPLSLKKNYRHCLVNNVCSLKALDNFVISDEEIIQNWSLPFRFKAMKQHFCVGLYPSIKSDSFEAEMKAVCQIIAVINRIQAFHSPTLVIQRWIRGHLIRKHLGHCDTKKQTATWKKTILTTHVEAEKEQVAPQPWKTVEDIHGPHKLVQKEASDVQIKRLHVNLNKLMKTGNSEVLQEEDFAKDVGDRRETKTSALQTSLKSVQMITFDQDSSICNGETNVLGLKAPMHQSTSVNDILLSRKAAGQYVPIFPNHPHPLSPTIPFAHHVIVHCNDVSLAPFKVIEKAHEVLEKSKRQRELVEKVTEHRVDREVAKVHRVNLKEDQRRTVRQREEREKAEMEKSLSIQRNRRERDILEARQKHSQFMEEKRKRRQEREMVCSFSGHHNSLAKAVFRYNRWKKQP</sequence>
<dbReference type="InterPro" id="IPR032675">
    <property type="entry name" value="LRR_dom_sf"/>
</dbReference>
<dbReference type="PROSITE" id="PS50096">
    <property type="entry name" value="IQ"/>
    <property type="match status" value="1"/>
</dbReference>
<dbReference type="PANTHER" id="PTHR46723">
    <property type="entry name" value="LEUCINE-RICH REPEAT AND IQ DOMAIN-CONTAINING PROTEIN 3"/>
    <property type="match status" value="1"/>
</dbReference>
<dbReference type="STRING" id="623744.A0A553PZV6"/>
<dbReference type="InterPro" id="IPR052859">
    <property type="entry name" value="LRR-IQ_domain_protein"/>
</dbReference>
<dbReference type="PANTHER" id="PTHR46723:SF1">
    <property type="entry name" value="LEUCINE-RICH REPEAT AND IQ DOMAIN-CONTAINING PROTEIN 3"/>
    <property type="match status" value="1"/>
</dbReference>
<dbReference type="OrthoDB" id="676979at2759"/>
<accession>A0A553PZV6</accession>
<dbReference type="AlphaFoldDB" id="A0A553PZV6"/>